<reference evidence="1" key="1">
    <citation type="submission" date="2018-05" db="EMBL/GenBank/DDBJ databases">
        <authorList>
            <person name="Lanie J.A."/>
            <person name="Ng W.-L."/>
            <person name="Kazmierczak K.M."/>
            <person name="Andrzejewski T.M."/>
            <person name="Davidsen T.M."/>
            <person name="Wayne K.J."/>
            <person name="Tettelin H."/>
            <person name="Glass J.I."/>
            <person name="Rusch D."/>
            <person name="Podicherti R."/>
            <person name="Tsui H.-C.T."/>
            <person name="Winkler M.E."/>
        </authorList>
    </citation>
    <scope>NUCLEOTIDE SEQUENCE</scope>
</reference>
<gene>
    <name evidence="1" type="ORF">METZ01_LOCUS444675</name>
</gene>
<protein>
    <submittedName>
        <fullName evidence="1">Uncharacterized protein</fullName>
    </submittedName>
</protein>
<feature type="non-terminal residue" evidence="1">
    <location>
        <position position="99"/>
    </location>
</feature>
<name>A0A382Z8K8_9ZZZZ</name>
<dbReference type="AlphaFoldDB" id="A0A382Z8K8"/>
<accession>A0A382Z8K8</accession>
<proteinExistence type="predicted"/>
<dbReference type="EMBL" id="UINC01181892">
    <property type="protein sequence ID" value="SVD91821.1"/>
    <property type="molecule type" value="Genomic_DNA"/>
</dbReference>
<organism evidence="1">
    <name type="scientific">marine metagenome</name>
    <dbReference type="NCBI Taxonomy" id="408172"/>
    <lineage>
        <taxon>unclassified sequences</taxon>
        <taxon>metagenomes</taxon>
        <taxon>ecological metagenomes</taxon>
    </lineage>
</organism>
<evidence type="ECO:0000313" key="1">
    <source>
        <dbReference type="EMBL" id="SVD91821.1"/>
    </source>
</evidence>
<sequence>MEKVKEYLRKASKAYYKGEPIMSDAEFDKLAEISGFNEVGTSTSNNRFAHAFRMYSLQKVFENEHEEKSPLKNYEGTVTWTPKLDGAAVSLLYINGNLE</sequence>
<dbReference type="Gene3D" id="3.30.470.30">
    <property type="entry name" value="DNA ligase/mRNA capping enzyme"/>
    <property type="match status" value="1"/>
</dbReference>
<dbReference type="SUPFAM" id="SSF56091">
    <property type="entry name" value="DNA ligase/mRNA capping enzyme, catalytic domain"/>
    <property type="match status" value="1"/>
</dbReference>